<gene>
    <name evidence="2" type="ORF">PXEA_LOCUS34037</name>
</gene>
<name>A0A3S5AY51_9PLAT</name>
<protein>
    <submittedName>
        <fullName evidence="2">Uncharacterized protein</fullName>
    </submittedName>
</protein>
<comment type="caution">
    <text evidence="2">The sequence shown here is derived from an EMBL/GenBank/DDBJ whole genome shotgun (WGS) entry which is preliminary data.</text>
</comment>
<evidence type="ECO:0000313" key="3">
    <source>
        <dbReference type="Proteomes" id="UP000784294"/>
    </source>
</evidence>
<dbReference type="AlphaFoldDB" id="A0A3S5AY51"/>
<reference evidence="2" key="1">
    <citation type="submission" date="2018-11" db="EMBL/GenBank/DDBJ databases">
        <authorList>
            <consortium name="Pathogen Informatics"/>
        </authorList>
    </citation>
    <scope>NUCLEOTIDE SEQUENCE</scope>
</reference>
<keyword evidence="3" id="KW-1185">Reference proteome</keyword>
<evidence type="ECO:0000256" key="1">
    <source>
        <dbReference type="SAM" id="MobiDB-lite"/>
    </source>
</evidence>
<sequence>MAPQYCLLFEHQLEGFGNVELNVGILSSPWQPGFISMTVQFTPAPVSISLLRIQADNAGWLHLWLDDQQRVNLIIPGLDKLVTSNVFGLNPPDDPINSLANLEASELLVAKGAHAYTPTGSSSAGSTGTTSTGSGETAKTGGAKPTLRGPQESVLTVLFRPGNGKTVQVSILFDERLVGFWQIPQPEPVNRVLSVLVGPGEPLQFPVGISYLTIDTR</sequence>
<evidence type="ECO:0000313" key="2">
    <source>
        <dbReference type="EMBL" id="VEL40597.1"/>
    </source>
</evidence>
<feature type="compositionally biased region" description="Low complexity" evidence="1">
    <location>
        <begin position="119"/>
        <end position="143"/>
    </location>
</feature>
<dbReference type="EMBL" id="CAAALY010265560">
    <property type="protein sequence ID" value="VEL40597.1"/>
    <property type="molecule type" value="Genomic_DNA"/>
</dbReference>
<organism evidence="2 3">
    <name type="scientific">Protopolystoma xenopodis</name>
    <dbReference type="NCBI Taxonomy" id="117903"/>
    <lineage>
        <taxon>Eukaryota</taxon>
        <taxon>Metazoa</taxon>
        <taxon>Spiralia</taxon>
        <taxon>Lophotrochozoa</taxon>
        <taxon>Platyhelminthes</taxon>
        <taxon>Monogenea</taxon>
        <taxon>Polyopisthocotylea</taxon>
        <taxon>Polystomatidea</taxon>
        <taxon>Polystomatidae</taxon>
        <taxon>Protopolystoma</taxon>
    </lineage>
</organism>
<dbReference type="Proteomes" id="UP000784294">
    <property type="component" value="Unassembled WGS sequence"/>
</dbReference>
<proteinExistence type="predicted"/>
<accession>A0A3S5AY51</accession>
<feature type="region of interest" description="Disordered" evidence="1">
    <location>
        <begin position="118"/>
        <end position="148"/>
    </location>
</feature>